<keyword evidence="3" id="KW-1185">Reference proteome</keyword>
<dbReference type="PROSITE" id="PS51257">
    <property type="entry name" value="PROKAR_LIPOPROTEIN"/>
    <property type="match status" value="1"/>
</dbReference>
<dbReference type="NCBIfam" id="TIGR04134">
    <property type="entry name" value="lipo_with_rSAM"/>
    <property type="match status" value="1"/>
</dbReference>
<comment type="caution">
    <text evidence="2">The sequence shown here is derived from an EMBL/GenBank/DDBJ whole genome shotgun (WGS) entry which is preliminary data.</text>
</comment>
<gene>
    <name evidence="2" type="ORF">MUN53_10230</name>
</gene>
<dbReference type="RefSeq" id="WP_243325332.1">
    <property type="nucleotide sequence ID" value="NZ_JAKZMM010000024.1"/>
</dbReference>
<feature type="chain" id="PRO_5047214301" evidence="1">
    <location>
        <begin position="29"/>
        <end position="278"/>
    </location>
</feature>
<feature type="signal peptide" evidence="1">
    <location>
        <begin position="1"/>
        <end position="28"/>
    </location>
</feature>
<evidence type="ECO:0000256" key="1">
    <source>
        <dbReference type="SAM" id="SignalP"/>
    </source>
</evidence>
<accession>A0ABT0C1T1</accession>
<proteinExistence type="predicted"/>
<reference evidence="2 3" key="1">
    <citation type="submission" date="2022-03" db="EMBL/GenBank/DDBJ databases">
        <title>Parabacteroides sp. nov. isolated from swine feces.</title>
        <authorList>
            <person name="Bak J.E."/>
        </authorList>
    </citation>
    <scope>NUCLEOTIDE SEQUENCE [LARGE SCALE GENOMIC DNA]</scope>
    <source>
        <strain evidence="2 3">AGMB00274</strain>
    </source>
</reference>
<dbReference type="Proteomes" id="UP001165444">
    <property type="component" value="Unassembled WGS sequence"/>
</dbReference>
<dbReference type="InterPro" id="IPR026403">
    <property type="entry name" value="Lipo_with_rSAM"/>
</dbReference>
<protein>
    <submittedName>
        <fullName evidence="2">Radical SAM-associated putative lipoprotein</fullName>
    </submittedName>
</protein>
<name>A0ABT0C1T1_9BACT</name>
<keyword evidence="2" id="KW-0449">Lipoprotein</keyword>
<evidence type="ECO:0000313" key="3">
    <source>
        <dbReference type="Proteomes" id="UP001165444"/>
    </source>
</evidence>
<sequence length="278" mass="31279">MKQWKRKLWKTCNGVLATLLAWLGFSCLDENGNEPIVCEYGVPTAAYSLKGHVVDSQGNAVADMPVVISDGTFPYNYLIGDTVKTDANGEFIWENKRVEPRDFQTIQWKIVDTCRIYQDTTGITVFDPESAVGADGWFMGRLSAEETIRLRDYQESYSEPYLQYRIYGRITNSINRGMPLVFLSARKANGQEPKEFFDISNWNGEYSFTYEKAPGEGDSLVVYTSPVTSAETGWSQDIPEDSVVIRFDGVPLTEGSGLLKGKGSIEQNISYSYEAYPY</sequence>
<dbReference type="EMBL" id="JAKZMM010000024">
    <property type="protein sequence ID" value="MCJ2380983.1"/>
    <property type="molecule type" value="Genomic_DNA"/>
</dbReference>
<keyword evidence="1" id="KW-0732">Signal</keyword>
<organism evidence="2 3">
    <name type="scientific">Parabacteroides faecalis</name>
    <dbReference type="NCBI Taxonomy" id="2924040"/>
    <lineage>
        <taxon>Bacteria</taxon>
        <taxon>Pseudomonadati</taxon>
        <taxon>Bacteroidota</taxon>
        <taxon>Bacteroidia</taxon>
        <taxon>Bacteroidales</taxon>
        <taxon>Tannerellaceae</taxon>
        <taxon>Parabacteroides</taxon>
    </lineage>
</organism>
<evidence type="ECO:0000313" key="2">
    <source>
        <dbReference type="EMBL" id="MCJ2380983.1"/>
    </source>
</evidence>